<feature type="region of interest" description="Disordered" evidence="1">
    <location>
        <begin position="165"/>
        <end position="188"/>
    </location>
</feature>
<organism evidence="2">
    <name type="scientific">Anopheles funestus</name>
    <name type="common">African malaria mosquito</name>
    <dbReference type="NCBI Taxonomy" id="62324"/>
    <lineage>
        <taxon>Eukaryota</taxon>
        <taxon>Metazoa</taxon>
        <taxon>Ecdysozoa</taxon>
        <taxon>Arthropoda</taxon>
        <taxon>Hexapoda</taxon>
        <taxon>Insecta</taxon>
        <taxon>Pterygota</taxon>
        <taxon>Neoptera</taxon>
        <taxon>Endopterygota</taxon>
        <taxon>Diptera</taxon>
        <taxon>Nematocera</taxon>
        <taxon>Culicoidea</taxon>
        <taxon>Culicidae</taxon>
        <taxon>Anophelinae</taxon>
        <taxon>Anopheles</taxon>
    </lineage>
</organism>
<dbReference type="VEuPathDB" id="VectorBase:AFUN019471"/>
<accession>A0A4Y0BH51</accession>
<evidence type="ECO:0000313" key="2">
    <source>
        <dbReference type="EnsemblMetazoa" id="AFUN019471-PA"/>
    </source>
</evidence>
<reference evidence="2" key="1">
    <citation type="submission" date="2020-05" db="UniProtKB">
        <authorList>
            <consortium name="EnsemblMetazoa"/>
        </authorList>
    </citation>
    <scope>IDENTIFICATION</scope>
    <source>
        <strain evidence="2">FUMOZ</strain>
    </source>
</reference>
<dbReference type="EnsemblMetazoa" id="AFUN019471-RA">
    <property type="protein sequence ID" value="AFUN019471-PA"/>
    <property type="gene ID" value="AFUN019471"/>
</dbReference>
<name>A0A4Y0BH51_ANOFN</name>
<evidence type="ECO:0000256" key="1">
    <source>
        <dbReference type="SAM" id="MobiDB-lite"/>
    </source>
</evidence>
<dbReference type="VEuPathDB" id="VectorBase:AFUN2_006173"/>
<protein>
    <submittedName>
        <fullName evidence="2">Uncharacterized protein</fullName>
    </submittedName>
</protein>
<feature type="compositionally biased region" description="Low complexity" evidence="1">
    <location>
        <begin position="174"/>
        <end position="188"/>
    </location>
</feature>
<sequence>MPVGNVSYYHRRKYSPQAPPDHQPRIFLGAHGGGATSERSRSNGNIAVSVNSSSVASLADAANANLSSVSKGVEIESSSVPKRIDSPDGGGAGTTTGSNCSSVRASTVDDGCGTVVGAQQVLTGQACVSESAIGYELQRGIAASSVGCSSGCNISGSVNSANISGNGQQLRVQSSSVGSSGGSNSSISSNKDLTNGLLLLSPGVVTAGATTSTTIRTGPLQSAKSSSLAVVGLSSASTLPSSDSAVPGT</sequence>
<dbReference type="AlphaFoldDB" id="A0A4Y0BH51"/>
<feature type="region of interest" description="Disordered" evidence="1">
    <location>
        <begin position="72"/>
        <end position="103"/>
    </location>
</feature>
<proteinExistence type="predicted"/>